<accession>A0A0S2ZP64</accession>
<evidence type="ECO:0000313" key="2">
    <source>
        <dbReference type="EMBL" id="ALQ40545.1"/>
    </source>
</evidence>
<feature type="transmembrane region" description="Helical" evidence="1">
    <location>
        <begin position="278"/>
        <end position="295"/>
    </location>
</feature>
<dbReference type="EMBL" id="CP013331">
    <property type="protein sequence ID" value="ALQ40545.1"/>
    <property type="molecule type" value="Genomic_DNA"/>
</dbReference>
<feature type="transmembrane region" description="Helical" evidence="1">
    <location>
        <begin position="46"/>
        <end position="66"/>
    </location>
</feature>
<name>A0A0S2ZP64_9FUSO</name>
<dbReference type="OrthoDB" id="90746at2"/>
<protein>
    <submittedName>
        <fullName evidence="2">Uncharacterized protein</fullName>
    </submittedName>
</protein>
<evidence type="ECO:0000313" key="3">
    <source>
        <dbReference type="Proteomes" id="UP000063275"/>
    </source>
</evidence>
<reference evidence="2 3" key="1">
    <citation type="submission" date="2015-11" db="EMBL/GenBank/DDBJ databases">
        <authorList>
            <person name="Zhang Y."/>
            <person name="Guo Z."/>
        </authorList>
    </citation>
    <scope>NUCLEOTIDE SEQUENCE [LARGE SCALE GENOMIC DNA]</scope>
    <source>
        <strain evidence="2 3">ChDC F174</strain>
    </source>
</reference>
<feature type="transmembrane region" description="Helical" evidence="1">
    <location>
        <begin position="12"/>
        <end position="34"/>
    </location>
</feature>
<proteinExistence type="predicted"/>
<dbReference type="Proteomes" id="UP000063275">
    <property type="component" value="Chromosome"/>
</dbReference>
<dbReference type="KEGG" id="fhw:RN87_08385"/>
<dbReference type="RefSeq" id="WP_029493027.1">
    <property type="nucleotide sequence ID" value="NZ_ATKF01000036.1"/>
</dbReference>
<dbReference type="AlphaFoldDB" id="A0A0S2ZP64"/>
<evidence type="ECO:0000256" key="1">
    <source>
        <dbReference type="SAM" id="Phobius"/>
    </source>
</evidence>
<feature type="transmembrane region" description="Helical" evidence="1">
    <location>
        <begin position="131"/>
        <end position="148"/>
    </location>
</feature>
<feature type="transmembrane region" description="Helical" evidence="1">
    <location>
        <begin position="247"/>
        <end position="272"/>
    </location>
</feature>
<keyword evidence="1" id="KW-0812">Transmembrane</keyword>
<keyword evidence="1" id="KW-1133">Transmembrane helix</keyword>
<sequence length="297" mass="35001">MTKFKNKIKILLKIILCIVIIFLIPIIITSLYIISNQGIDSFHRGLSAFFLTILCTLLVLLICSQFKNGLVFSLDKLNFLENFIENNIIKNILKIVMKFILYVFIIFLSALIIIILIDFSDEKMKIFPLESTQFLITIASISILFMLYKDLKNLYSFGSSKIKFLEELPEKIIKKFKNLKEKLFTLKLDFFRNIIEKAKKISASISNKVENFVDLLENKICYPERNEFKDRCNFSNLRNEFEKFVKIVYQILVYLTLFSIVSIFIPLILILIYQFSMYFFTLLTTIWKVIIALIYHT</sequence>
<keyword evidence="1" id="KW-0472">Membrane</keyword>
<organism evidence="2">
    <name type="scientific">Fusobacterium hwasookii ChDC F174</name>
    <dbReference type="NCBI Taxonomy" id="1307442"/>
    <lineage>
        <taxon>Bacteria</taxon>
        <taxon>Fusobacteriati</taxon>
        <taxon>Fusobacteriota</taxon>
        <taxon>Fusobacteriia</taxon>
        <taxon>Fusobacteriales</taxon>
        <taxon>Fusobacteriaceae</taxon>
        <taxon>Fusobacterium</taxon>
    </lineage>
</organism>
<feature type="transmembrane region" description="Helical" evidence="1">
    <location>
        <begin position="99"/>
        <end position="119"/>
    </location>
</feature>
<gene>
    <name evidence="2" type="ORF">RN87_08385</name>
</gene>